<dbReference type="Proteomes" id="UP000594364">
    <property type="component" value="Chromosome 3"/>
</dbReference>
<dbReference type="Pfam" id="PF18457">
    <property type="entry name" value="PUD1_2"/>
    <property type="match status" value="1"/>
</dbReference>
<reference evidence="2 3" key="1">
    <citation type="journal article" date="2018" name="PLoS Genet.">
        <title>Repeat elements organise 3D genome structure and mediate transcription in the filamentous fungus Epichloe festucae.</title>
        <authorList>
            <person name="Winter D.J."/>
            <person name="Ganley A.R.D."/>
            <person name="Young C.A."/>
            <person name="Liachko I."/>
            <person name="Schardl C.L."/>
            <person name="Dupont P.Y."/>
            <person name="Berry D."/>
            <person name="Ram A."/>
            <person name="Scott B."/>
            <person name="Cox M.P."/>
        </authorList>
    </citation>
    <scope>NUCLEOTIDE SEQUENCE [LARGE SCALE GENOMIC DNA]</scope>
    <source>
        <strain evidence="2 3">Fl1</strain>
    </source>
</reference>
<feature type="domain" description="Up-regulated in Daf-2" evidence="1">
    <location>
        <begin position="4"/>
        <end position="159"/>
    </location>
</feature>
<evidence type="ECO:0000313" key="2">
    <source>
        <dbReference type="EMBL" id="QPG99424.1"/>
    </source>
</evidence>
<protein>
    <recommendedName>
        <fullName evidence="1">Up-regulated in Daf-2 domain-containing protein</fullName>
    </recommendedName>
</protein>
<accession>A0A7S9PV60</accession>
<sequence>MKVWDVIQPGEVTKETLTVNYDTGMNFGGDWWKLVGVSGADGQASVYYSDPQNYQAIIQALEKAATVVFALPGFILGGALGGKAGLMTGDPAATLFGAILGASSGSRAGQSAAEAVNINLERTSDELSNYWRFDLETVDDGQIVSIALNPNMTMEFESNLVMRVLGFLASQTKPLRR</sequence>
<dbReference type="OrthoDB" id="5785880at2759"/>
<evidence type="ECO:0000313" key="3">
    <source>
        <dbReference type="Proteomes" id="UP000594364"/>
    </source>
</evidence>
<gene>
    <name evidence="2" type="ORF">C2857_001753</name>
</gene>
<organism evidence="2 3">
    <name type="scientific">Epichloe festucae (strain Fl1)</name>
    <dbReference type="NCBI Taxonomy" id="877507"/>
    <lineage>
        <taxon>Eukaryota</taxon>
        <taxon>Fungi</taxon>
        <taxon>Dikarya</taxon>
        <taxon>Ascomycota</taxon>
        <taxon>Pezizomycotina</taxon>
        <taxon>Sordariomycetes</taxon>
        <taxon>Hypocreomycetidae</taxon>
        <taxon>Hypocreales</taxon>
        <taxon>Clavicipitaceae</taxon>
        <taxon>Epichloe</taxon>
    </lineage>
</organism>
<dbReference type="AlphaFoldDB" id="A0A7S9PV60"/>
<dbReference type="EMBL" id="CP031387">
    <property type="protein sequence ID" value="QPG99424.1"/>
    <property type="molecule type" value="Genomic_DNA"/>
</dbReference>
<proteinExistence type="predicted"/>
<dbReference type="Gene3D" id="2.60.40.3820">
    <property type="match status" value="1"/>
</dbReference>
<evidence type="ECO:0000259" key="1">
    <source>
        <dbReference type="Pfam" id="PF18457"/>
    </source>
</evidence>
<name>A0A7S9PV60_EPIFF</name>
<keyword evidence="3" id="KW-1185">Reference proteome</keyword>
<dbReference type="InterPro" id="IPR041157">
    <property type="entry name" value="PUD1/2"/>
</dbReference>